<feature type="domain" description="GHMP kinase N-terminal" evidence="13">
    <location>
        <begin position="94"/>
        <end position="183"/>
    </location>
</feature>
<dbReference type="SUPFAM" id="SSF54211">
    <property type="entry name" value="Ribosomal protein S5 domain 2-like"/>
    <property type="match status" value="1"/>
</dbReference>
<name>A0A239C1X7_9FIRM</name>
<dbReference type="PROSITE" id="PS00106">
    <property type="entry name" value="GALACTOKINASE"/>
    <property type="match status" value="1"/>
</dbReference>
<keyword evidence="5 11" id="KW-0547">Nucleotide-binding</keyword>
<accession>A0A239C1X7</accession>
<dbReference type="Pfam" id="PF00288">
    <property type="entry name" value="GHMP_kinases_N"/>
    <property type="match status" value="1"/>
</dbReference>
<comment type="pathway">
    <text evidence="11">Carbohydrate metabolism; galactose metabolism.</text>
</comment>
<feature type="site" description="Transition state stabilizer" evidence="11">
    <location>
        <position position="28"/>
    </location>
</feature>
<keyword evidence="6 11" id="KW-0418">Kinase</keyword>
<comment type="function">
    <text evidence="11">Catalyzes the transfer of the gamma-phosphate of ATP to D-galactose to form alpha-D-galactose-1-phosphate (Gal-1-P).</text>
</comment>
<dbReference type="RefSeq" id="WP_089282014.1">
    <property type="nucleotide sequence ID" value="NZ_FZOJ01000004.1"/>
</dbReference>
<dbReference type="GO" id="GO:0005524">
    <property type="term" value="F:ATP binding"/>
    <property type="evidence" value="ECO:0007669"/>
    <property type="project" value="UniProtKB-UniRule"/>
</dbReference>
<dbReference type="FunFam" id="3.30.70.890:FF:000001">
    <property type="entry name" value="Galactokinase"/>
    <property type="match status" value="1"/>
</dbReference>
<dbReference type="InterPro" id="IPR022963">
    <property type="entry name" value="Galactokinase_bac"/>
</dbReference>
<evidence type="ECO:0000256" key="2">
    <source>
        <dbReference type="ARBA" id="ARBA00022490"/>
    </source>
</evidence>
<dbReference type="FunFam" id="3.30.230.10:FF:000017">
    <property type="entry name" value="Galactokinase"/>
    <property type="match status" value="1"/>
</dbReference>
<dbReference type="PRINTS" id="PR00473">
    <property type="entry name" value="GALCTOKINASE"/>
</dbReference>
<proteinExistence type="inferred from homology"/>
<dbReference type="InterPro" id="IPR000705">
    <property type="entry name" value="Galactokinase"/>
</dbReference>
<comment type="similarity">
    <text evidence="1 11">Belongs to the GHMP kinase family. GalK subfamily.</text>
</comment>
<evidence type="ECO:0000256" key="10">
    <source>
        <dbReference type="ARBA" id="ARBA00023277"/>
    </source>
</evidence>
<protein>
    <recommendedName>
        <fullName evidence="11 12">Galactokinase</fullName>
        <ecNumber evidence="11 12">2.7.1.6</ecNumber>
    </recommendedName>
    <alternativeName>
        <fullName evidence="11">Galactose kinase</fullName>
    </alternativeName>
</protein>
<evidence type="ECO:0000256" key="3">
    <source>
        <dbReference type="ARBA" id="ARBA00022679"/>
    </source>
</evidence>
<evidence type="ECO:0000256" key="8">
    <source>
        <dbReference type="ARBA" id="ARBA00022842"/>
    </source>
</evidence>
<evidence type="ECO:0000313" key="17">
    <source>
        <dbReference type="Proteomes" id="UP000198304"/>
    </source>
</evidence>
<dbReference type="Pfam" id="PF10509">
    <property type="entry name" value="GalKase_gal_bdg"/>
    <property type="match status" value="1"/>
</dbReference>
<feature type="binding site" evidence="11">
    <location>
        <begin position="34"/>
        <end position="37"/>
    </location>
    <ligand>
        <name>substrate</name>
    </ligand>
</feature>
<feature type="binding site" evidence="11">
    <location>
        <position position="163"/>
    </location>
    <ligand>
        <name>Mg(2+)</name>
        <dbReference type="ChEBI" id="CHEBI:18420"/>
    </ligand>
</feature>
<dbReference type="EMBL" id="FZOJ01000004">
    <property type="protein sequence ID" value="SNS13678.1"/>
    <property type="molecule type" value="Genomic_DNA"/>
</dbReference>
<dbReference type="Proteomes" id="UP000198304">
    <property type="component" value="Unassembled WGS sequence"/>
</dbReference>
<dbReference type="PROSITE" id="PS00627">
    <property type="entry name" value="GHMP_KINASES_ATP"/>
    <property type="match status" value="1"/>
</dbReference>
<dbReference type="PANTHER" id="PTHR10457:SF7">
    <property type="entry name" value="GALACTOKINASE-RELATED"/>
    <property type="match status" value="1"/>
</dbReference>
<dbReference type="HAMAP" id="MF_00246">
    <property type="entry name" value="Galactokinase"/>
    <property type="match status" value="1"/>
</dbReference>
<feature type="domain" description="GHMP kinase C-terminal" evidence="14">
    <location>
        <begin position="285"/>
        <end position="366"/>
    </location>
</feature>
<dbReference type="AlphaFoldDB" id="A0A239C1X7"/>
<keyword evidence="3 11" id="KW-0808">Transferase</keyword>
<dbReference type="GO" id="GO:0000287">
    <property type="term" value="F:magnesium ion binding"/>
    <property type="evidence" value="ECO:0007669"/>
    <property type="project" value="UniProtKB-UniRule"/>
</dbReference>
<feature type="binding site" evidence="11">
    <location>
        <position position="131"/>
    </location>
    <ligand>
        <name>Mg(2+)</name>
        <dbReference type="ChEBI" id="CHEBI:18420"/>
    </ligand>
</feature>
<evidence type="ECO:0000313" key="16">
    <source>
        <dbReference type="EMBL" id="SNS13678.1"/>
    </source>
</evidence>
<evidence type="ECO:0000259" key="15">
    <source>
        <dbReference type="Pfam" id="PF10509"/>
    </source>
</evidence>
<dbReference type="InterPro" id="IPR019539">
    <property type="entry name" value="GalKase_N"/>
</dbReference>
<dbReference type="Pfam" id="PF08544">
    <property type="entry name" value="GHMP_kinases_C"/>
    <property type="match status" value="1"/>
</dbReference>
<keyword evidence="2 11" id="KW-0963">Cytoplasm</keyword>
<dbReference type="GO" id="GO:0006012">
    <property type="term" value="P:galactose metabolic process"/>
    <property type="evidence" value="ECO:0007669"/>
    <property type="project" value="UniProtKB-UniRule"/>
</dbReference>
<keyword evidence="9 11" id="KW-0299">Galactose metabolism</keyword>
<dbReference type="PANTHER" id="PTHR10457">
    <property type="entry name" value="MEVALONATE KINASE/GALACTOKINASE"/>
    <property type="match status" value="1"/>
</dbReference>
<dbReference type="InterPro" id="IPR014721">
    <property type="entry name" value="Ribsml_uS5_D2-typ_fold_subgr"/>
</dbReference>
<dbReference type="NCBIfam" id="NF003705">
    <property type="entry name" value="PRK05322.1"/>
    <property type="match status" value="1"/>
</dbReference>
<evidence type="ECO:0000256" key="9">
    <source>
        <dbReference type="ARBA" id="ARBA00023144"/>
    </source>
</evidence>
<evidence type="ECO:0000256" key="12">
    <source>
        <dbReference type="NCBIfam" id="TIGR00131"/>
    </source>
</evidence>
<reference evidence="16 17" key="1">
    <citation type="submission" date="2017-06" db="EMBL/GenBank/DDBJ databases">
        <authorList>
            <person name="Kim H.J."/>
            <person name="Triplett B.A."/>
        </authorList>
    </citation>
    <scope>NUCLEOTIDE SEQUENCE [LARGE SCALE GENOMIC DNA]</scope>
    <source>
        <strain evidence="16 17">SCA</strain>
    </source>
</reference>
<evidence type="ECO:0000256" key="7">
    <source>
        <dbReference type="ARBA" id="ARBA00022840"/>
    </source>
</evidence>
<comment type="catalytic activity">
    <reaction evidence="11">
        <text>alpha-D-galactose + ATP = alpha-D-galactose 1-phosphate + ADP + H(+)</text>
        <dbReference type="Rhea" id="RHEA:13553"/>
        <dbReference type="ChEBI" id="CHEBI:15378"/>
        <dbReference type="ChEBI" id="CHEBI:28061"/>
        <dbReference type="ChEBI" id="CHEBI:30616"/>
        <dbReference type="ChEBI" id="CHEBI:58336"/>
        <dbReference type="ChEBI" id="CHEBI:456216"/>
        <dbReference type="EC" id="2.7.1.6"/>
    </reaction>
</comment>
<dbReference type="PIRSF" id="PIRSF000530">
    <property type="entry name" value="Galactokinase"/>
    <property type="match status" value="1"/>
</dbReference>
<dbReference type="GO" id="GO:0005829">
    <property type="term" value="C:cytosol"/>
    <property type="evidence" value="ECO:0007669"/>
    <property type="project" value="TreeGrafter"/>
</dbReference>
<keyword evidence="17" id="KW-1185">Reference proteome</keyword>
<keyword evidence="4 11" id="KW-0479">Metal-binding</keyword>
<evidence type="ECO:0000256" key="11">
    <source>
        <dbReference type="HAMAP-Rule" id="MF_00246"/>
    </source>
</evidence>
<dbReference type="UniPathway" id="UPA00214"/>
<keyword evidence="8 11" id="KW-0460">Magnesium</keyword>
<evidence type="ECO:0000256" key="4">
    <source>
        <dbReference type="ARBA" id="ARBA00022723"/>
    </source>
</evidence>
<feature type="active site" description="Proton acceptor" evidence="11">
    <location>
        <position position="175"/>
    </location>
</feature>
<gene>
    <name evidence="11" type="primary">galK</name>
    <name evidence="16" type="ORF">SAMN05446037_1004245</name>
</gene>
<dbReference type="GO" id="GO:0004335">
    <property type="term" value="F:galactokinase activity"/>
    <property type="evidence" value="ECO:0007669"/>
    <property type="project" value="UniProtKB-UniRule"/>
</dbReference>
<dbReference type="OrthoDB" id="250531at2"/>
<organism evidence="16 17">
    <name type="scientific">Anaerovirgula multivorans</name>
    <dbReference type="NCBI Taxonomy" id="312168"/>
    <lineage>
        <taxon>Bacteria</taxon>
        <taxon>Bacillati</taxon>
        <taxon>Bacillota</taxon>
        <taxon>Clostridia</taxon>
        <taxon>Peptostreptococcales</taxon>
        <taxon>Natronincolaceae</taxon>
        <taxon>Anaerovirgula</taxon>
    </lineage>
</organism>
<keyword evidence="10 11" id="KW-0119">Carbohydrate metabolism</keyword>
<evidence type="ECO:0000259" key="13">
    <source>
        <dbReference type="Pfam" id="PF00288"/>
    </source>
</evidence>
<keyword evidence="7 11" id="KW-0067">ATP-binding</keyword>
<dbReference type="SUPFAM" id="SSF55060">
    <property type="entry name" value="GHMP Kinase, C-terminal domain"/>
    <property type="match status" value="1"/>
</dbReference>
<feature type="binding site" evidence="11">
    <location>
        <position position="225"/>
    </location>
    <ligand>
        <name>substrate</name>
    </ligand>
</feature>
<feature type="binding site" evidence="11">
    <location>
        <begin position="125"/>
        <end position="131"/>
    </location>
    <ligand>
        <name>ATP</name>
        <dbReference type="ChEBI" id="CHEBI:30616"/>
    </ligand>
</feature>
<dbReference type="InterPro" id="IPR013750">
    <property type="entry name" value="GHMP_kinase_C_dom"/>
</dbReference>
<comment type="subcellular location">
    <subcellularLocation>
        <location evidence="11">Cytoplasm</location>
    </subcellularLocation>
</comment>
<evidence type="ECO:0000256" key="5">
    <source>
        <dbReference type="ARBA" id="ARBA00022741"/>
    </source>
</evidence>
<dbReference type="InterPro" id="IPR020568">
    <property type="entry name" value="Ribosomal_Su5_D2-typ_SF"/>
</dbReference>
<dbReference type="InterPro" id="IPR019741">
    <property type="entry name" value="Galactokinase_CS"/>
</dbReference>
<dbReference type="EC" id="2.7.1.6" evidence="11 12"/>
<feature type="binding site" evidence="11">
    <location>
        <position position="68"/>
    </location>
    <ligand>
        <name>ATP</name>
        <dbReference type="ChEBI" id="CHEBI:30616"/>
    </ligand>
</feature>
<dbReference type="Gene3D" id="3.30.70.890">
    <property type="entry name" value="GHMP kinase, C-terminal domain"/>
    <property type="match status" value="1"/>
</dbReference>
<dbReference type="InterPro" id="IPR006204">
    <property type="entry name" value="GHMP_kinase_N_dom"/>
</dbReference>
<dbReference type="InterPro" id="IPR006203">
    <property type="entry name" value="GHMP_knse_ATP-bd_CS"/>
</dbReference>
<sequence>MNLDYLIENFKKNFQTEEGTLTFFAPGRVNLIGEHTDYNGGYVFPCALDVGTYAIARKREDSKIRMISNNFPERGIIEADINNLIYHQEDDWANYPKAVVKTFKDVGFKIDEGFEVLFLGNIPNGAGLSSSASIELATSVLLKALFNLDIDMIDMIKLSQKAENQFIGVNCGIMDQFASGMGKKDHAILLNTTTLEYQHVPVKLEGISIVIGDTNKRRGLTSSKYNERRSECEGALEALQKTLEIYALGDLDEEAFENNNHSIEKEVQRRRAKHAVYENQRTIKAVKALNDNDIKLLGELMNQSHISLRDDYEVSCIELDTLVASAWKYGAIGSRMTGAGFGGCTVSLVYDNMIEEFIEKVGNVYKEKIGYTVDFYVVSIGDGARQI</sequence>
<evidence type="ECO:0000256" key="1">
    <source>
        <dbReference type="ARBA" id="ARBA00006566"/>
    </source>
</evidence>
<dbReference type="Gene3D" id="3.30.230.10">
    <property type="match status" value="1"/>
</dbReference>
<evidence type="ECO:0000259" key="14">
    <source>
        <dbReference type="Pfam" id="PF08544"/>
    </source>
</evidence>
<dbReference type="NCBIfam" id="TIGR00131">
    <property type="entry name" value="gal_kin"/>
    <property type="match status" value="1"/>
</dbReference>
<evidence type="ECO:0000256" key="6">
    <source>
        <dbReference type="ARBA" id="ARBA00022777"/>
    </source>
</evidence>
<feature type="domain" description="Galactokinase N-terminal" evidence="15">
    <location>
        <begin position="8"/>
        <end position="58"/>
    </location>
</feature>
<dbReference type="PRINTS" id="PR00959">
    <property type="entry name" value="MEVGALKINASE"/>
</dbReference>
<dbReference type="InterPro" id="IPR006206">
    <property type="entry name" value="Mevalonate/galactokinase"/>
</dbReference>
<dbReference type="InterPro" id="IPR036554">
    <property type="entry name" value="GHMP_kinase_C_sf"/>
</dbReference>